<protein>
    <submittedName>
        <fullName evidence="2">Uncharacterized protein</fullName>
    </submittedName>
</protein>
<dbReference type="Proteomes" id="UP001066276">
    <property type="component" value="Chromosome 2_1"/>
</dbReference>
<proteinExistence type="predicted"/>
<reference evidence="2" key="1">
    <citation type="journal article" date="2022" name="bioRxiv">
        <title>Sequencing and chromosome-scale assembly of the giantPleurodeles waltlgenome.</title>
        <authorList>
            <person name="Brown T."/>
            <person name="Elewa A."/>
            <person name="Iarovenko S."/>
            <person name="Subramanian E."/>
            <person name="Araus A.J."/>
            <person name="Petzold A."/>
            <person name="Susuki M."/>
            <person name="Suzuki K.-i.T."/>
            <person name="Hayashi T."/>
            <person name="Toyoda A."/>
            <person name="Oliveira C."/>
            <person name="Osipova E."/>
            <person name="Leigh N.D."/>
            <person name="Simon A."/>
            <person name="Yun M.H."/>
        </authorList>
    </citation>
    <scope>NUCLEOTIDE SEQUENCE</scope>
    <source>
        <strain evidence="2">20211129_DDA</strain>
        <tissue evidence="2">Liver</tissue>
    </source>
</reference>
<evidence type="ECO:0000313" key="2">
    <source>
        <dbReference type="EMBL" id="KAJ1199060.1"/>
    </source>
</evidence>
<dbReference type="EMBL" id="JANPWB010000003">
    <property type="protein sequence ID" value="KAJ1199060.1"/>
    <property type="molecule type" value="Genomic_DNA"/>
</dbReference>
<sequence>MSGGLPWLPPPPTLSRNAPFLGWERIGILPQHDLPARSGIVAPLPSSGSLSASMLTLPVLTRKESRAASRLERPSSDLVLNQHSPGEAPGTLQTAPHNCSGAPIHRSHGITEGVVSTCRHPPRNR</sequence>
<organism evidence="2 3">
    <name type="scientific">Pleurodeles waltl</name>
    <name type="common">Iberian ribbed newt</name>
    <dbReference type="NCBI Taxonomy" id="8319"/>
    <lineage>
        <taxon>Eukaryota</taxon>
        <taxon>Metazoa</taxon>
        <taxon>Chordata</taxon>
        <taxon>Craniata</taxon>
        <taxon>Vertebrata</taxon>
        <taxon>Euteleostomi</taxon>
        <taxon>Amphibia</taxon>
        <taxon>Batrachia</taxon>
        <taxon>Caudata</taxon>
        <taxon>Salamandroidea</taxon>
        <taxon>Salamandridae</taxon>
        <taxon>Pleurodelinae</taxon>
        <taxon>Pleurodeles</taxon>
    </lineage>
</organism>
<keyword evidence="3" id="KW-1185">Reference proteome</keyword>
<accession>A0AAV7VEV7</accession>
<feature type="region of interest" description="Disordered" evidence="1">
    <location>
        <begin position="66"/>
        <end position="111"/>
    </location>
</feature>
<evidence type="ECO:0000313" key="3">
    <source>
        <dbReference type="Proteomes" id="UP001066276"/>
    </source>
</evidence>
<dbReference type="AlphaFoldDB" id="A0AAV7VEV7"/>
<gene>
    <name evidence="2" type="ORF">NDU88_002898</name>
</gene>
<evidence type="ECO:0000256" key="1">
    <source>
        <dbReference type="SAM" id="MobiDB-lite"/>
    </source>
</evidence>
<name>A0AAV7VEV7_PLEWA</name>
<comment type="caution">
    <text evidence="2">The sequence shown here is derived from an EMBL/GenBank/DDBJ whole genome shotgun (WGS) entry which is preliminary data.</text>
</comment>
<feature type="compositionally biased region" description="Basic and acidic residues" evidence="1">
    <location>
        <begin position="66"/>
        <end position="75"/>
    </location>
</feature>